<feature type="domain" description="Tyrosinase copper-binding" evidence="4">
    <location>
        <begin position="185"/>
        <end position="196"/>
    </location>
</feature>
<dbReference type="InterPro" id="IPR008922">
    <property type="entry name" value="Di-copper_centre_dom_sf"/>
</dbReference>
<dbReference type="PRINTS" id="PR00092">
    <property type="entry name" value="TYROSINASE"/>
</dbReference>
<dbReference type="GO" id="GO:0046872">
    <property type="term" value="F:metal ion binding"/>
    <property type="evidence" value="ECO:0007669"/>
    <property type="project" value="UniProtKB-KW"/>
</dbReference>
<dbReference type="PANTHER" id="PTHR11474">
    <property type="entry name" value="TYROSINASE FAMILY MEMBER"/>
    <property type="match status" value="1"/>
</dbReference>
<evidence type="ECO:0000256" key="2">
    <source>
        <dbReference type="ARBA" id="ARBA00023008"/>
    </source>
</evidence>
<dbReference type="Gene3D" id="1.10.1280.10">
    <property type="entry name" value="Di-copper center containing domain from catechol oxidase"/>
    <property type="match status" value="2"/>
</dbReference>
<protein>
    <submittedName>
        <fullName evidence="5">Tyrosinase</fullName>
    </submittedName>
</protein>
<sequence>MKIFFILKILFANMAIRKEIRDMSKEEWNKYKKAFNLFKDKGYLEKISQIHVDLDMYAHKNGRFLPWHRMLLLHVESILQMLTNDPSMAIPYWDWSVDAHDPSKSSIFKDEYWGISECYQVTFPYPHCLVRNTSFAPFYTDVDIKRLVNKKGTYSEFRDILELVPHALVHSNLGGDMTQMFSPNDPVFWHHHSFIDYIWYQKQLKGLKNEYEEKMDIKERLYPFNRQVRDVMDLIKCKVKYKPFKFQKSMSEKSKASEIPLEYIERHRYDEKKLRRYEKFMRGESKKGIFRRIWEYITGRHRMA</sequence>
<organism evidence="5 6">
    <name type="scientific">Vairimorpha necatrix</name>
    <dbReference type="NCBI Taxonomy" id="6039"/>
    <lineage>
        <taxon>Eukaryota</taxon>
        <taxon>Fungi</taxon>
        <taxon>Fungi incertae sedis</taxon>
        <taxon>Microsporidia</taxon>
        <taxon>Nosematidae</taxon>
        <taxon>Vairimorpha</taxon>
    </lineage>
</organism>
<keyword evidence="1" id="KW-0479">Metal-binding</keyword>
<dbReference type="InterPro" id="IPR002227">
    <property type="entry name" value="Tyrosinase_Cu-bd"/>
</dbReference>
<proteinExistence type="predicted"/>
<feature type="domain" description="Tyrosinase copper-binding" evidence="3">
    <location>
        <begin position="59"/>
        <end position="76"/>
    </location>
</feature>
<accession>A0AAX4JFT9</accession>
<dbReference type="EMBL" id="CP142736">
    <property type="protein sequence ID" value="WUR04905.1"/>
    <property type="molecule type" value="Genomic_DNA"/>
</dbReference>
<dbReference type="Proteomes" id="UP001334084">
    <property type="component" value="Chromosome 11"/>
</dbReference>
<dbReference type="KEGG" id="vnx:VNE69_11073"/>
<evidence type="ECO:0000256" key="1">
    <source>
        <dbReference type="ARBA" id="ARBA00022723"/>
    </source>
</evidence>
<evidence type="ECO:0000259" key="3">
    <source>
        <dbReference type="PROSITE" id="PS00497"/>
    </source>
</evidence>
<dbReference type="SUPFAM" id="SSF48056">
    <property type="entry name" value="Di-copper centre-containing domain"/>
    <property type="match status" value="1"/>
</dbReference>
<evidence type="ECO:0000313" key="5">
    <source>
        <dbReference type="EMBL" id="WUR04905.1"/>
    </source>
</evidence>
<dbReference type="RefSeq" id="XP_065331050.1">
    <property type="nucleotide sequence ID" value="XM_065474978.1"/>
</dbReference>
<evidence type="ECO:0000259" key="4">
    <source>
        <dbReference type="PROSITE" id="PS00498"/>
    </source>
</evidence>
<keyword evidence="2" id="KW-0186">Copper</keyword>
<dbReference type="Pfam" id="PF00264">
    <property type="entry name" value="Tyrosinase"/>
    <property type="match status" value="2"/>
</dbReference>
<dbReference type="PROSITE" id="PS00498">
    <property type="entry name" value="TYROSINASE_2"/>
    <property type="match status" value="1"/>
</dbReference>
<reference evidence="5" key="1">
    <citation type="journal article" date="2024" name="BMC Genomics">
        <title>Functional annotation of a divergent genome using sequence and structure-based similarity.</title>
        <authorList>
            <person name="Svedberg D."/>
            <person name="Winiger R.R."/>
            <person name="Berg A."/>
            <person name="Sharma H."/>
            <person name="Tellgren-Roth C."/>
            <person name="Debrunner-Vossbrinck B.A."/>
            <person name="Vossbrinck C.R."/>
            <person name="Barandun J."/>
        </authorList>
    </citation>
    <scope>NUCLEOTIDE SEQUENCE</scope>
    <source>
        <strain evidence="5">Illinois isolate</strain>
    </source>
</reference>
<dbReference type="PROSITE" id="PS00497">
    <property type="entry name" value="TYROSINASE_1"/>
    <property type="match status" value="1"/>
</dbReference>
<dbReference type="GO" id="GO:0016491">
    <property type="term" value="F:oxidoreductase activity"/>
    <property type="evidence" value="ECO:0007669"/>
    <property type="project" value="InterPro"/>
</dbReference>
<gene>
    <name evidence="5" type="ORF">VNE69_11073</name>
</gene>
<keyword evidence="6" id="KW-1185">Reference proteome</keyword>
<dbReference type="GeneID" id="90542747"/>
<name>A0AAX4JFT9_9MICR</name>
<dbReference type="PANTHER" id="PTHR11474:SF126">
    <property type="entry name" value="TYROSINASE-LIKE PROTEIN TYR-1-RELATED"/>
    <property type="match status" value="1"/>
</dbReference>
<dbReference type="AlphaFoldDB" id="A0AAX4JFT9"/>
<dbReference type="InterPro" id="IPR050316">
    <property type="entry name" value="Tyrosinase/Hemocyanin"/>
</dbReference>
<evidence type="ECO:0000313" key="6">
    <source>
        <dbReference type="Proteomes" id="UP001334084"/>
    </source>
</evidence>